<keyword evidence="2" id="KW-1185">Reference proteome</keyword>
<evidence type="ECO:0000313" key="1">
    <source>
        <dbReference type="EMBL" id="ADI01178.1"/>
    </source>
</evidence>
<dbReference type="STRING" id="643648.Slip_0394"/>
<dbReference type="PANTHER" id="PTHR19288">
    <property type="entry name" value="4-NITROPHENYLPHOSPHATASE-RELATED"/>
    <property type="match status" value="1"/>
</dbReference>
<dbReference type="AlphaFoldDB" id="D7CKE3"/>
<organism evidence="1 2">
    <name type="scientific">Syntrophothermus lipocalidus (strain DSM 12680 / TGB-C1)</name>
    <dbReference type="NCBI Taxonomy" id="643648"/>
    <lineage>
        <taxon>Bacteria</taxon>
        <taxon>Bacillati</taxon>
        <taxon>Bacillota</taxon>
        <taxon>Clostridia</taxon>
        <taxon>Eubacteriales</taxon>
        <taxon>Syntrophomonadaceae</taxon>
        <taxon>Syntrophothermus</taxon>
    </lineage>
</organism>
<dbReference type="NCBIfam" id="TIGR01662">
    <property type="entry name" value="HAD-SF-IIIA"/>
    <property type="match status" value="1"/>
</dbReference>
<dbReference type="KEGG" id="slp:Slip_0394"/>
<dbReference type="PANTHER" id="PTHR19288:SF25">
    <property type="entry name" value="PHOSPHATIDYLGLYCEROPHOSPHATASE GEP4, MITOCHONDRIAL"/>
    <property type="match status" value="1"/>
</dbReference>
<dbReference type="Proteomes" id="UP000000378">
    <property type="component" value="Chromosome"/>
</dbReference>
<dbReference type="NCBIfam" id="TIGR01668">
    <property type="entry name" value="YqeG_hyp_ppase"/>
    <property type="match status" value="1"/>
</dbReference>
<dbReference type="OrthoDB" id="9787572at2"/>
<dbReference type="Gene3D" id="3.40.50.1000">
    <property type="entry name" value="HAD superfamily/HAD-like"/>
    <property type="match status" value="1"/>
</dbReference>
<gene>
    <name evidence="1" type="ordered locus">Slip_0394</name>
</gene>
<protein>
    <submittedName>
        <fullName evidence="1">HAD superfamily (Subfamily IIIA) phosphatase, TIGR01668</fullName>
    </submittedName>
</protein>
<dbReference type="GO" id="GO:0008962">
    <property type="term" value="F:phosphatidylglycerophosphatase activity"/>
    <property type="evidence" value="ECO:0007669"/>
    <property type="project" value="InterPro"/>
</dbReference>
<accession>D7CKE3</accession>
<dbReference type="CDD" id="cd16416">
    <property type="entry name" value="HAD_BsYqeG-like"/>
    <property type="match status" value="1"/>
</dbReference>
<dbReference type="InterPro" id="IPR023214">
    <property type="entry name" value="HAD_sf"/>
</dbReference>
<proteinExistence type="predicted"/>
<reference evidence="1 2" key="2">
    <citation type="journal article" date="2010" name="Stand. Genomic Sci.">
        <title>Complete genome sequence of Syntrophothermus lipocalidus type strain (TGB-C1).</title>
        <authorList>
            <person name="Djao O.D."/>
            <person name="Zhang X."/>
            <person name="Lucas S."/>
            <person name="Lapidus A."/>
            <person name="Del Rio T.G."/>
            <person name="Nolan M."/>
            <person name="Tice H."/>
            <person name="Cheng J.F."/>
            <person name="Han C."/>
            <person name="Tapia R."/>
            <person name="Goodwin L."/>
            <person name="Pitluck S."/>
            <person name="Liolios K."/>
            <person name="Ivanova N."/>
            <person name="Mavromatis K."/>
            <person name="Mikhailova N."/>
            <person name="Ovchinnikova G."/>
            <person name="Pati A."/>
            <person name="Brambilla E."/>
            <person name="Chen A."/>
            <person name="Palaniappan K."/>
            <person name="Land M."/>
            <person name="Hauser L."/>
            <person name="Chang Y.J."/>
            <person name="Jeffries C.D."/>
            <person name="Rohde M."/>
            <person name="Sikorski J."/>
            <person name="Spring S."/>
            <person name="Goker M."/>
            <person name="Detter J.C."/>
            <person name="Woyke T."/>
            <person name="Bristow J."/>
            <person name="Eisen J.A."/>
            <person name="Markowitz V."/>
            <person name="Hugenholtz P."/>
            <person name="Kyrpides N.C."/>
            <person name="Klenk H.P."/>
        </authorList>
    </citation>
    <scope>NUCLEOTIDE SEQUENCE [LARGE SCALE GENOMIC DNA]</scope>
    <source>
        <strain evidence="2">DSM 12680 / TGB-C1</strain>
    </source>
</reference>
<dbReference type="NCBIfam" id="TIGR01509">
    <property type="entry name" value="HAD-SF-IA-v3"/>
    <property type="match status" value="1"/>
</dbReference>
<name>D7CKE3_SYNLT</name>
<reference evidence="2" key="1">
    <citation type="journal article" date="2010" name="Stand. Genomic Sci.">
        <title>Complete genome sequence of Syntrophothermus lipocalidus type strain (TGB-C1T).</title>
        <authorList>
            <consortium name="US DOE Joint Genome Institute (JGI-PGF)"/>
            <person name="Djao O."/>
            <person name="Zhang X."/>
            <person name="Lucas S."/>
            <person name="Lapidus A."/>
            <person name="Glavina Del Rio T."/>
            <person name="Nolan M."/>
            <person name="Tice H."/>
            <person name="Cheng J."/>
            <person name="Han C."/>
            <person name="Tapia R."/>
            <person name="Goodwin L."/>
            <person name="Pitluck S."/>
            <person name="Liolios K."/>
            <person name="Ivanova N."/>
            <person name="Mavromatis K."/>
            <person name="Mikhailova N."/>
            <person name="Ovchinnikova G."/>
            <person name="Pati A."/>
            <person name="Brambilla E."/>
            <person name="Chen A."/>
            <person name="Palaniappan K."/>
            <person name="Land M."/>
            <person name="Hauser L."/>
            <person name="Chang Y."/>
            <person name="Jeffries C."/>
            <person name="Rohde M."/>
            <person name="Sikorski J."/>
            <person name="Spring S."/>
            <person name="Goker M."/>
            <person name="Detter J."/>
            <person name="Woyke T."/>
            <person name="Bristow J."/>
            <person name="Eisen J."/>
            <person name="Markowitz V."/>
            <person name="Hugenholtz P."/>
            <person name="Kyrpides N."/>
            <person name="Klenk H."/>
        </authorList>
    </citation>
    <scope>NUCLEOTIDE SEQUENCE [LARGE SCALE GENOMIC DNA]</scope>
    <source>
        <strain evidence="2">DSM 12680 / TGB-C1</strain>
    </source>
</reference>
<dbReference type="RefSeq" id="WP_013174580.1">
    <property type="nucleotide sequence ID" value="NC_014220.1"/>
</dbReference>
<dbReference type="SUPFAM" id="SSF56784">
    <property type="entry name" value="HAD-like"/>
    <property type="match status" value="1"/>
</dbReference>
<dbReference type="Pfam" id="PF00702">
    <property type="entry name" value="Hydrolase"/>
    <property type="match status" value="1"/>
</dbReference>
<dbReference type="GO" id="GO:0005737">
    <property type="term" value="C:cytoplasm"/>
    <property type="evidence" value="ECO:0007669"/>
    <property type="project" value="TreeGrafter"/>
</dbReference>
<evidence type="ECO:0000313" key="2">
    <source>
        <dbReference type="Proteomes" id="UP000000378"/>
    </source>
</evidence>
<dbReference type="InterPro" id="IPR036412">
    <property type="entry name" value="HAD-like_sf"/>
</dbReference>
<dbReference type="InterPro" id="IPR006549">
    <property type="entry name" value="HAD-SF_hydro_IIIA"/>
</dbReference>
<dbReference type="InterPro" id="IPR010021">
    <property type="entry name" value="PGPP1/Gep4"/>
</dbReference>
<dbReference type="InterPro" id="IPR006439">
    <property type="entry name" value="HAD-SF_hydro_IA"/>
</dbReference>
<dbReference type="EMBL" id="CP002048">
    <property type="protein sequence ID" value="ADI01178.1"/>
    <property type="molecule type" value="Genomic_DNA"/>
</dbReference>
<dbReference type="eggNOG" id="COG2179">
    <property type="taxonomic scope" value="Bacteria"/>
</dbReference>
<sequence length="170" mass="19405">MFKILHPDMCVNSVLDIPVEELRQNRITSFILDLDNTMTEWNSNEVRPEIIAWVDKLKETGGKACIVSNNKESRVKAVAHILDIPYVCRAGKPLRRAFRRALEQVGSLPEETSVVGDQVFTDVLGGNLMGMLTILVSPLNPREFFGTRIFLRNLERLVRRPKMKIESRTL</sequence>
<dbReference type="HOGENOM" id="CLU_056221_4_0_9"/>